<dbReference type="PANTHER" id="PTHR48079:SF6">
    <property type="entry name" value="NAD(P)-BINDING DOMAIN-CONTAINING PROTEIN-RELATED"/>
    <property type="match status" value="1"/>
</dbReference>
<dbReference type="GO" id="GO:0005737">
    <property type="term" value="C:cytoplasm"/>
    <property type="evidence" value="ECO:0007669"/>
    <property type="project" value="TreeGrafter"/>
</dbReference>
<reference evidence="2 3" key="1">
    <citation type="submission" date="2015-06" db="EMBL/GenBank/DDBJ databases">
        <title>The Genome Sequence of Enterococcus durans 4EA1.</title>
        <authorList>
            <consortium name="The Broad Institute Genomics Platform"/>
            <consortium name="The Broad Institute Genome Sequencing Center for Infectious Disease"/>
            <person name="Earl A.M."/>
            <person name="Van Tyne D."/>
            <person name="Lebreton F."/>
            <person name="Saavedra J.T."/>
            <person name="Gilmore M.S."/>
            <person name="Manson Mcguire A."/>
            <person name="Clock S."/>
            <person name="Crupain M."/>
            <person name="Rangan U."/>
            <person name="Young S."/>
            <person name="Abouelleil A."/>
            <person name="Cao P."/>
            <person name="Chapman S.B."/>
            <person name="Griggs A."/>
            <person name="Priest M."/>
            <person name="Shea T."/>
            <person name="Wortman J."/>
            <person name="Nusbaum C."/>
            <person name="Birren B."/>
        </authorList>
    </citation>
    <scope>NUCLEOTIDE SEQUENCE [LARGE SCALE GENOMIC DNA]</scope>
    <source>
        <strain evidence="2 3">4EA1</strain>
    </source>
</reference>
<accession>A0A367CF84</accession>
<feature type="domain" description="NAD-dependent epimerase/dehydratase" evidence="1">
    <location>
        <begin position="4"/>
        <end position="210"/>
    </location>
</feature>
<dbReference type="Proteomes" id="UP000252797">
    <property type="component" value="Unassembled WGS sequence"/>
</dbReference>
<dbReference type="EMBL" id="LEPB01000004">
    <property type="protein sequence ID" value="RCA11291.1"/>
    <property type="molecule type" value="Genomic_DNA"/>
</dbReference>
<dbReference type="InterPro" id="IPR051783">
    <property type="entry name" value="NAD(P)-dependent_oxidoreduct"/>
</dbReference>
<dbReference type="InterPro" id="IPR036291">
    <property type="entry name" value="NAD(P)-bd_dom_sf"/>
</dbReference>
<organism evidence="2 3">
    <name type="scientific">Enterococcus durans</name>
    <dbReference type="NCBI Taxonomy" id="53345"/>
    <lineage>
        <taxon>Bacteria</taxon>
        <taxon>Bacillati</taxon>
        <taxon>Bacillota</taxon>
        <taxon>Bacilli</taxon>
        <taxon>Lactobacillales</taxon>
        <taxon>Enterococcaceae</taxon>
        <taxon>Enterococcus</taxon>
    </lineage>
</organism>
<proteinExistence type="predicted"/>
<evidence type="ECO:0000313" key="2">
    <source>
        <dbReference type="EMBL" id="RCA11291.1"/>
    </source>
</evidence>
<dbReference type="GO" id="GO:0004029">
    <property type="term" value="F:aldehyde dehydrogenase (NAD+) activity"/>
    <property type="evidence" value="ECO:0007669"/>
    <property type="project" value="TreeGrafter"/>
</dbReference>
<dbReference type="AlphaFoldDB" id="A0A367CF84"/>
<gene>
    <name evidence="2" type="ORF">EA71_02046</name>
</gene>
<evidence type="ECO:0000259" key="1">
    <source>
        <dbReference type="Pfam" id="PF01370"/>
    </source>
</evidence>
<dbReference type="PANTHER" id="PTHR48079">
    <property type="entry name" value="PROTEIN YEEZ"/>
    <property type="match status" value="1"/>
</dbReference>
<dbReference type="Gene3D" id="3.40.50.720">
    <property type="entry name" value="NAD(P)-binding Rossmann-like Domain"/>
    <property type="match status" value="1"/>
</dbReference>
<dbReference type="Pfam" id="PF01370">
    <property type="entry name" value="Epimerase"/>
    <property type="match status" value="1"/>
</dbReference>
<name>A0A367CF84_9ENTE</name>
<comment type="caution">
    <text evidence="2">The sequence shown here is derived from an EMBL/GenBank/DDBJ whole genome shotgun (WGS) entry which is preliminary data.</text>
</comment>
<dbReference type="STRING" id="53345.LIU_10705"/>
<sequence length="309" mass="35174">MQTILGSNGQIGHELAKELSKHYTTDIRLVSRKPKKINPTDQLVSADLMDFNQTKKAIENSDIVYFTVGLPMDSDLWENNFLKITTNVIQACKESNSKLVFFDNTYMYPKDSTPQDENTDYSPVGRKSIIRSRMAELIVSEMETGRLEAVICRAPEFYGPGKTQSITNTLVLNKVKSNATAIIPVNKDTLRTLIWTPDASRAMALIGNTPTAYGQIWHLPCDEPHTFQDMIDISEKILNKSLKYKVIPLWQFKVAKLFSKKVRELDELLPRYEVDNVFVSDKFKKTFPDFKITSFETGISQILTENSSK</sequence>
<evidence type="ECO:0000313" key="3">
    <source>
        <dbReference type="Proteomes" id="UP000252797"/>
    </source>
</evidence>
<dbReference type="RefSeq" id="WP_113846054.1">
    <property type="nucleotide sequence ID" value="NZ_LEPB01000004.1"/>
</dbReference>
<protein>
    <recommendedName>
        <fullName evidence="1">NAD-dependent epimerase/dehydratase domain-containing protein</fullName>
    </recommendedName>
</protein>
<dbReference type="SUPFAM" id="SSF51735">
    <property type="entry name" value="NAD(P)-binding Rossmann-fold domains"/>
    <property type="match status" value="1"/>
</dbReference>
<dbReference type="InterPro" id="IPR001509">
    <property type="entry name" value="Epimerase_deHydtase"/>
</dbReference>